<dbReference type="STRING" id="1073325.SAMN05444483_11448"/>
<dbReference type="AlphaFoldDB" id="A0A1M5KEF8"/>
<organism evidence="2 3">
    <name type="scientific">Salegentibacter echinorum</name>
    <dbReference type="NCBI Taxonomy" id="1073325"/>
    <lineage>
        <taxon>Bacteria</taxon>
        <taxon>Pseudomonadati</taxon>
        <taxon>Bacteroidota</taxon>
        <taxon>Flavobacteriia</taxon>
        <taxon>Flavobacteriales</taxon>
        <taxon>Flavobacteriaceae</taxon>
        <taxon>Salegentibacter</taxon>
    </lineage>
</organism>
<dbReference type="PANTHER" id="PTHR38342">
    <property type="entry name" value="SLR5037 PROTEIN"/>
    <property type="match status" value="1"/>
</dbReference>
<evidence type="ECO:0000313" key="2">
    <source>
        <dbReference type="EMBL" id="SHG51236.1"/>
    </source>
</evidence>
<dbReference type="InterPro" id="IPR035923">
    <property type="entry name" value="TT1751-like_sf"/>
</dbReference>
<dbReference type="Pfam" id="PF03625">
    <property type="entry name" value="DUF302"/>
    <property type="match status" value="2"/>
</dbReference>
<dbReference type="InterPro" id="IPR005180">
    <property type="entry name" value="DUF302"/>
</dbReference>
<proteinExistence type="predicted"/>
<dbReference type="Gene3D" id="3.30.310.70">
    <property type="entry name" value="TT1751-like domain"/>
    <property type="match status" value="2"/>
</dbReference>
<dbReference type="OrthoDB" id="9799367at2"/>
<dbReference type="PROSITE" id="PS51257">
    <property type="entry name" value="PROKAR_LIPOPROTEIN"/>
    <property type="match status" value="1"/>
</dbReference>
<dbReference type="SUPFAM" id="SSF103247">
    <property type="entry name" value="TT1751-like"/>
    <property type="match status" value="2"/>
</dbReference>
<dbReference type="PANTHER" id="PTHR38342:SF2">
    <property type="entry name" value="INNER MEMBRANE OR EXPORTED"/>
    <property type="match status" value="1"/>
</dbReference>
<reference evidence="3" key="1">
    <citation type="submission" date="2016-11" db="EMBL/GenBank/DDBJ databases">
        <authorList>
            <person name="Varghese N."/>
            <person name="Submissions S."/>
        </authorList>
    </citation>
    <scope>NUCLEOTIDE SEQUENCE [LARGE SCALE GENOMIC DNA]</scope>
    <source>
        <strain evidence="3">DSM 24579</strain>
    </source>
</reference>
<dbReference type="Proteomes" id="UP000183945">
    <property type="component" value="Unassembled WGS sequence"/>
</dbReference>
<evidence type="ECO:0000259" key="1">
    <source>
        <dbReference type="Pfam" id="PF03625"/>
    </source>
</evidence>
<feature type="domain" description="DUF302" evidence="1">
    <location>
        <begin position="213"/>
        <end position="275"/>
    </location>
</feature>
<dbReference type="RefSeq" id="WP_072881107.1">
    <property type="nucleotide sequence ID" value="NZ_FQVT01000014.1"/>
</dbReference>
<accession>A0A1M5KEF8</accession>
<evidence type="ECO:0000313" key="3">
    <source>
        <dbReference type="Proteomes" id="UP000183945"/>
    </source>
</evidence>
<protein>
    <submittedName>
        <fullName evidence="2">Uncharacterized conserved protein, DUF302 family</fullName>
    </submittedName>
</protein>
<dbReference type="CDD" id="cd14797">
    <property type="entry name" value="DUF302"/>
    <property type="match status" value="2"/>
</dbReference>
<keyword evidence="3" id="KW-1185">Reference proteome</keyword>
<dbReference type="EMBL" id="FQVT01000014">
    <property type="protein sequence ID" value="SHG51236.1"/>
    <property type="molecule type" value="Genomic_DNA"/>
</dbReference>
<sequence>MLRLNLIFAIVFLMGSCSDDENNKTPPPQVPLNPPNATGVVYLQSNLNLAKAYSNFTTALKNNENISIVEELDHSKNAASVELELPPTQIVFFGNPNLGTPLMQENQLAGLDLPQKVLFYEDENEVFSMYNSTQYFASRYGVHEVESLPQISDALKNLVGTAVDAQGKQTSDQDVDLEEGIVSVESTTDFETTYNNLKSSIEANENLNVVAELDHKQNAASVEMELRPTRIIMFGNPNLGTPLMQSERSLGLDLPQKMLVWEDAEGSVQISYNDPGFLKQKHQLDGNNEEIEKISTALEMLANSAAEIE</sequence>
<name>A0A1M5KEF8_SALEC</name>
<feature type="domain" description="DUF302" evidence="1">
    <location>
        <begin position="72"/>
        <end position="131"/>
    </location>
</feature>
<gene>
    <name evidence="2" type="ORF">SAMN05444483_11448</name>
</gene>